<keyword evidence="7" id="KW-0157">Chromophore</keyword>
<evidence type="ECO:0000256" key="8">
    <source>
        <dbReference type="ARBA" id="ARBA00023136"/>
    </source>
</evidence>
<evidence type="ECO:0000256" key="7">
    <source>
        <dbReference type="ARBA" id="ARBA00022991"/>
    </source>
</evidence>
<feature type="region of interest" description="Disordered" evidence="10">
    <location>
        <begin position="345"/>
        <end position="364"/>
    </location>
</feature>
<feature type="compositionally biased region" description="Low complexity" evidence="10">
    <location>
        <begin position="621"/>
        <end position="634"/>
    </location>
</feature>
<gene>
    <name evidence="12" type="ORF">CQW23_13166</name>
</gene>
<dbReference type="OrthoDB" id="1307834at2759"/>
<keyword evidence="8" id="KW-0472">Membrane</keyword>
<keyword evidence="9" id="KW-0604">Photosystem II</keyword>
<keyword evidence="3" id="KW-0602">Photosynthesis</keyword>
<dbReference type="PANTHER" id="PTHR31286:SF179">
    <property type="entry name" value="RNASE H TYPE-1 DOMAIN-CONTAINING PROTEIN"/>
    <property type="match status" value="1"/>
</dbReference>
<dbReference type="Pfam" id="PF00421">
    <property type="entry name" value="PSII"/>
    <property type="match status" value="1"/>
</dbReference>
<dbReference type="EMBL" id="MLFT02000005">
    <property type="protein sequence ID" value="PHT48958.1"/>
    <property type="molecule type" value="Genomic_DNA"/>
</dbReference>
<keyword evidence="2" id="KW-0148">Chlorophyll</keyword>
<evidence type="ECO:0000259" key="11">
    <source>
        <dbReference type="Pfam" id="PF14111"/>
    </source>
</evidence>
<keyword evidence="4" id="KW-0934">Plastid</keyword>
<feature type="domain" description="DUF4283" evidence="11">
    <location>
        <begin position="192"/>
        <end position="279"/>
    </location>
</feature>
<comment type="subcellular location">
    <subcellularLocation>
        <location evidence="1">Membrane</location>
        <topology evidence="1">Multi-pass membrane protein</topology>
    </subcellularLocation>
</comment>
<dbReference type="STRING" id="33114.A0A2G2WUM4"/>
<protein>
    <submittedName>
        <fullName evidence="12">Photosystem II CP43 reaction center protein</fullName>
    </submittedName>
</protein>
<dbReference type="SUPFAM" id="SSF161077">
    <property type="entry name" value="Photosystem II antenna protein-like"/>
    <property type="match status" value="1"/>
</dbReference>
<dbReference type="InterPro" id="IPR000932">
    <property type="entry name" value="PS_antenna-like"/>
</dbReference>
<feature type="compositionally biased region" description="Polar residues" evidence="10">
    <location>
        <begin position="635"/>
        <end position="644"/>
    </location>
</feature>
<sequence length="644" mass="71734">MNLFEVANFILEKPMYEQGFILLHHLATLGWGVGPGGEVRDIFPYFVSGVLHLISSTVLVFGGIYHELLGPETLEESFPFFGYLLKSPFGGEGWIVSVDDLEDIIGWNVWLGSICILGRICPFMDAQATGQPPSEGVHPTPALNYAQILQPTTQNPPKQSIPTMPIKPIIFHHGEPTVQWSLDEVQRMIIHENLQYAIVGKCSYSWPEIHALQKLIPSQCETKGDCNICFLCNRHVLIRCTQLEDYIQLLSKPAYYIKDKHMHHQMRPLKWDPWFDPMEETSVAMAWISFPTLPPHYFVKEALFSLASSVGKPLQVDLATKIKMPPSCARGHDEEGCRVLHPEHISNDKKQEDGDSVKQTDQHAAAGHIDQVVGNIQNTWQWSKGQNRPTLVDNSKNQNLESGNGVVTGKELEVGKEPGAPLQTSNKYAALENGDGENNQLDKVPHKIVAAEAGHTTNASNVDKNLNAIAPMFKPRNTTGSPAKEKSTKEWVTSAFSKENGSQLVTTNQSCQEIPSQTYETTTKKGDREIEESEIHDCNVDEHGDDRNQINSQVQGVNPIVQQGDITVSTNAAGHKNEKKVEMTNFNNVAEVRPDAPDCENPQFAKRDSKNSNKKGKRKNSNNNNQEQSGAQQNRQNNTKESQG</sequence>
<evidence type="ECO:0000313" key="12">
    <source>
        <dbReference type="EMBL" id="PHT48958.1"/>
    </source>
</evidence>
<dbReference type="GO" id="GO:0016168">
    <property type="term" value="F:chlorophyll binding"/>
    <property type="evidence" value="ECO:0007669"/>
    <property type="project" value="UniProtKB-KW"/>
</dbReference>
<evidence type="ECO:0000256" key="3">
    <source>
        <dbReference type="ARBA" id="ARBA00022531"/>
    </source>
</evidence>
<dbReference type="InterPro" id="IPR025558">
    <property type="entry name" value="DUF4283"/>
</dbReference>
<feature type="compositionally biased region" description="Basic and acidic residues" evidence="10">
    <location>
        <begin position="345"/>
        <end position="361"/>
    </location>
</feature>
<dbReference type="AlphaFoldDB" id="A0A2G2WUM4"/>
<proteinExistence type="predicted"/>
<reference evidence="12 13" key="1">
    <citation type="journal article" date="2017" name="Genome Biol.">
        <title>New reference genome sequences of hot pepper reveal the massive evolution of plant disease-resistance genes by retroduplication.</title>
        <authorList>
            <person name="Kim S."/>
            <person name="Park J."/>
            <person name="Yeom S.I."/>
            <person name="Kim Y.M."/>
            <person name="Seo E."/>
            <person name="Kim K.T."/>
            <person name="Kim M.S."/>
            <person name="Lee J.M."/>
            <person name="Cheong K."/>
            <person name="Shin H.S."/>
            <person name="Kim S.B."/>
            <person name="Han K."/>
            <person name="Lee J."/>
            <person name="Park M."/>
            <person name="Lee H.A."/>
            <person name="Lee H.Y."/>
            <person name="Lee Y."/>
            <person name="Oh S."/>
            <person name="Lee J.H."/>
            <person name="Choi E."/>
            <person name="Choi E."/>
            <person name="Lee S.E."/>
            <person name="Jeon J."/>
            <person name="Kim H."/>
            <person name="Choi G."/>
            <person name="Song H."/>
            <person name="Lee J."/>
            <person name="Lee S.C."/>
            <person name="Kwon J.K."/>
            <person name="Lee H.Y."/>
            <person name="Koo N."/>
            <person name="Hong Y."/>
            <person name="Kim R.W."/>
            <person name="Kang W.H."/>
            <person name="Huh J.H."/>
            <person name="Kang B.C."/>
            <person name="Yang T.J."/>
            <person name="Lee Y.H."/>
            <person name="Bennetzen J.L."/>
            <person name="Choi D."/>
        </authorList>
    </citation>
    <scope>NUCLEOTIDE SEQUENCE [LARGE SCALE GENOMIC DNA]</scope>
    <source>
        <strain evidence="13">cv. PBC81</strain>
    </source>
</reference>
<dbReference type="Pfam" id="PF14111">
    <property type="entry name" value="DUF4283"/>
    <property type="match status" value="1"/>
</dbReference>
<keyword evidence="6" id="KW-1133">Transmembrane helix</keyword>
<evidence type="ECO:0000256" key="2">
    <source>
        <dbReference type="ARBA" id="ARBA00022494"/>
    </source>
</evidence>
<evidence type="ECO:0000256" key="6">
    <source>
        <dbReference type="ARBA" id="ARBA00022989"/>
    </source>
</evidence>
<dbReference type="PANTHER" id="PTHR31286">
    <property type="entry name" value="GLYCINE-RICH CELL WALL STRUCTURAL PROTEIN 1.8-LIKE"/>
    <property type="match status" value="1"/>
</dbReference>
<dbReference type="GO" id="GO:0009767">
    <property type="term" value="P:photosynthetic electron transport chain"/>
    <property type="evidence" value="ECO:0007669"/>
    <property type="project" value="InterPro"/>
</dbReference>
<dbReference type="InterPro" id="IPR040256">
    <property type="entry name" value="At4g02000-like"/>
</dbReference>
<comment type="caution">
    <text evidence="12">The sequence shown here is derived from an EMBL/GenBank/DDBJ whole genome shotgun (WGS) entry which is preliminary data.</text>
</comment>
<evidence type="ECO:0000256" key="5">
    <source>
        <dbReference type="ARBA" id="ARBA00022692"/>
    </source>
</evidence>
<keyword evidence="5" id="KW-0812">Transmembrane</keyword>
<organism evidence="12 13">
    <name type="scientific">Capsicum baccatum</name>
    <name type="common">Peruvian pepper</name>
    <dbReference type="NCBI Taxonomy" id="33114"/>
    <lineage>
        <taxon>Eukaryota</taxon>
        <taxon>Viridiplantae</taxon>
        <taxon>Streptophyta</taxon>
        <taxon>Embryophyta</taxon>
        <taxon>Tracheophyta</taxon>
        <taxon>Spermatophyta</taxon>
        <taxon>Magnoliopsida</taxon>
        <taxon>eudicotyledons</taxon>
        <taxon>Gunneridae</taxon>
        <taxon>Pentapetalae</taxon>
        <taxon>asterids</taxon>
        <taxon>lamiids</taxon>
        <taxon>Solanales</taxon>
        <taxon>Solanaceae</taxon>
        <taxon>Solanoideae</taxon>
        <taxon>Capsiceae</taxon>
        <taxon>Capsicum</taxon>
    </lineage>
</organism>
<evidence type="ECO:0000256" key="4">
    <source>
        <dbReference type="ARBA" id="ARBA00022640"/>
    </source>
</evidence>
<accession>A0A2G2WUM4</accession>
<evidence type="ECO:0000256" key="10">
    <source>
        <dbReference type="SAM" id="MobiDB-lite"/>
    </source>
</evidence>
<dbReference type="InterPro" id="IPR036001">
    <property type="entry name" value="PS_II_antenna-like_sf"/>
</dbReference>
<name>A0A2G2WUM4_CAPBA</name>
<evidence type="ECO:0000256" key="9">
    <source>
        <dbReference type="ARBA" id="ARBA00023276"/>
    </source>
</evidence>
<evidence type="ECO:0000313" key="13">
    <source>
        <dbReference type="Proteomes" id="UP000224567"/>
    </source>
</evidence>
<feature type="region of interest" description="Disordered" evidence="10">
    <location>
        <begin position="592"/>
        <end position="644"/>
    </location>
</feature>
<reference evidence="13" key="2">
    <citation type="journal article" date="2017" name="J. Anim. Genet.">
        <title>Multiple reference genome sequences of hot pepper reveal the massive evolution of plant disease resistance genes by retroduplication.</title>
        <authorList>
            <person name="Kim S."/>
            <person name="Park J."/>
            <person name="Yeom S.-I."/>
            <person name="Kim Y.-M."/>
            <person name="Seo E."/>
            <person name="Kim K.-T."/>
            <person name="Kim M.-S."/>
            <person name="Lee J.M."/>
            <person name="Cheong K."/>
            <person name="Shin H.-S."/>
            <person name="Kim S.-B."/>
            <person name="Han K."/>
            <person name="Lee J."/>
            <person name="Park M."/>
            <person name="Lee H.-A."/>
            <person name="Lee H.-Y."/>
            <person name="Lee Y."/>
            <person name="Oh S."/>
            <person name="Lee J.H."/>
            <person name="Choi E."/>
            <person name="Choi E."/>
            <person name="Lee S.E."/>
            <person name="Jeon J."/>
            <person name="Kim H."/>
            <person name="Choi G."/>
            <person name="Song H."/>
            <person name="Lee J."/>
            <person name="Lee S.-C."/>
            <person name="Kwon J.-K."/>
            <person name="Lee H.-Y."/>
            <person name="Koo N."/>
            <person name="Hong Y."/>
            <person name="Kim R.W."/>
            <person name="Kang W.-H."/>
            <person name="Huh J.H."/>
            <person name="Kang B.-C."/>
            <person name="Yang T.-J."/>
            <person name="Lee Y.-H."/>
            <person name="Bennetzen J.L."/>
            <person name="Choi D."/>
        </authorList>
    </citation>
    <scope>NUCLEOTIDE SEQUENCE [LARGE SCALE GENOMIC DNA]</scope>
    <source>
        <strain evidence="13">cv. PBC81</strain>
    </source>
</reference>
<keyword evidence="13" id="KW-1185">Reference proteome</keyword>
<dbReference type="GO" id="GO:0009523">
    <property type="term" value="C:photosystem II"/>
    <property type="evidence" value="ECO:0007669"/>
    <property type="project" value="UniProtKB-KW"/>
</dbReference>
<evidence type="ECO:0000256" key="1">
    <source>
        <dbReference type="ARBA" id="ARBA00004141"/>
    </source>
</evidence>
<dbReference type="Proteomes" id="UP000224567">
    <property type="component" value="Unassembled WGS sequence"/>
</dbReference>